<dbReference type="Gene3D" id="1.10.10.60">
    <property type="entry name" value="Homeodomain-like"/>
    <property type="match status" value="1"/>
</dbReference>
<dbReference type="AlphaFoldDB" id="A0A927C408"/>
<evidence type="ECO:0000259" key="4">
    <source>
        <dbReference type="PROSITE" id="PS01124"/>
    </source>
</evidence>
<dbReference type="GO" id="GO:0043565">
    <property type="term" value="F:sequence-specific DNA binding"/>
    <property type="evidence" value="ECO:0007669"/>
    <property type="project" value="InterPro"/>
</dbReference>
<evidence type="ECO:0000256" key="3">
    <source>
        <dbReference type="ARBA" id="ARBA00023163"/>
    </source>
</evidence>
<protein>
    <submittedName>
        <fullName evidence="5">Helix-turn-helix transcriptional regulator</fullName>
    </submittedName>
</protein>
<evidence type="ECO:0000256" key="1">
    <source>
        <dbReference type="ARBA" id="ARBA00023015"/>
    </source>
</evidence>
<gene>
    <name evidence="5" type="ORF">IDH45_00215</name>
</gene>
<keyword evidence="1" id="KW-0805">Transcription regulation</keyword>
<comment type="caution">
    <text evidence="5">The sequence shown here is derived from an EMBL/GenBank/DDBJ whole genome shotgun (WGS) entry which is preliminary data.</text>
</comment>
<dbReference type="Pfam" id="PF12833">
    <property type="entry name" value="HTH_18"/>
    <property type="match status" value="1"/>
</dbReference>
<keyword evidence="6" id="KW-1185">Reference proteome</keyword>
<organism evidence="5 6">
    <name type="scientific">Paenibacillus oceani</name>
    <dbReference type="NCBI Taxonomy" id="2772510"/>
    <lineage>
        <taxon>Bacteria</taxon>
        <taxon>Bacillati</taxon>
        <taxon>Bacillota</taxon>
        <taxon>Bacilli</taxon>
        <taxon>Bacillales</taxon>
        <taxon>Paenibacillaceae</taxon>
        <taxon>Paenibacillus</taxon>
    </lineage>
</organism>
<keyword evidence="3" id="KW-0804">Transcription</keyword>
<dbReference type="EMBL" id="JACXJA010000001">
    <property type="protein sequence ID" value="MBD2860409.1"/>
    <property type="molecule type" value="Genomic_DNA"/>
</dbReference>
<dbReference type="PANTHER" id="PTHR43280:SF2">
    <property type="entry name" value="HTH-TYPE TRANSCRIPTIONAL REGULATOR EXSA"/>
    <property type="match status" value="1"/>
</dbReference>
<sequence length="252" mass="27527">MPITILLVLTDTIDADIHKHLFLQATISLQDTFEMEVEGTLRTCGGIVLDSNVSHRLDGQGQPLLLLLMDSTSTLAVGFKKQIGDRGYGVFPDGKAAAAAEFVRSFSHTVAGSTGYNRFLTQLLELLGVRYVQPVMADPRVLELIGILKEGESDDHSIRYFAGKLGLSGSRLSHLFKEHTGIPLSGYILLNKLQRAIYLILNGMPITEAALNAGFDSPSHFAAASKRLLGMTPRDIRKDSVFLKVSYAHETV</sequence>
<dbReference type="Proteomes" id="UP000639396">
    <property type="component" value="Unassembled WGS sequence"/>
</dbReference>
<reference evidence="5" key="1">
    <citation type="submission" date="2020-09" db="EMBL/GenBank/DDBJ databases">
        <title>A novel bacterium of genus Paenibacillus, isolated from South China Sea.</title>
        <authorList>
            <person name="Huang H."/>
            <person name="Mo K."/>
            <person name="Hu Y."/>
        </authorList>
    </citation>
    <scope>NUCLEOTIDE SEQUENCE</scope>
    <source>
        <strain evidence="5">IB182363</strain>
    </source>
</reference>
<dbReference type="SUPFAM" id="SSF46689">
    <property type="entry name" value="Homeodomain-like"/>
    <property type="match status" value="1"/>
</dbReference>
<dbReference type="GO" id="GO:0003700">
    <property type="term" value="F:DNA-binding transcription factor activity"/>
    <property type="evidence" value="ECO:0007669"/>
    <property type="project" value="InterPro"/>
</dbReference>
<dbReference type="RefSeq" id="WP_190923560.1">
    <property type="nucleotide sequence ID" value="NZ_JACXJA010000001.1"/>
</dbReference>
<dbReference type="PROSITE" id="PS01124">
    <property type="entry name" value="HTH_ARAC_FAMILY_2"/>
    <property type="match status" value="1"/>
</dbReference>
<evidence type="ECO:0000313" key="6">
    <source>
        <dbReference type="Proteomes" id="UP000639396"/>
    </source>
</evidence>
<keyword evidence="2" id="KW-0238">DNA-binding</keyword>
<evidence type="ECO:0000256" key="2">
    <source>
        <dbReference type="ARBA" id="ARBA00023125"/>
    </source>
</evidence>
<accession>A0A927C408</accession>
<feature type="domain" description="HTH araC/xylS-type" evidence="4">
    <location>
        <begin position="142"/>
        <end position="239"/>
    </location>
</feature>
<dbReference type="PANTHER" id="PTHR43280">
    <property type="entry name" value="ARAC-FAMILY TRANSCRIPTIONAL REGULATOR"/>
    <property type="match status" value="1"/>
</dbReference>
<evidence type="ECO:0000313" key="5">
    <source>
        <dbReference type="EMBL" id="MBD2860409.1"/>
    </source>
</evidence>
<dbReference type="InterPro" id="IPR018060">
    <property type="entry name" value="HTH_AraC"/>
</dbReference>
<dbReference type="SMART" id="SM00342">
    <property type="entry name" value="HTH_ARAC"/>
    <property type="match status" value="1"/>
</dbReference>
<proteinExistence type="predicted"/>
<dbReference type="InterPro" id="IPR009057">
    <property type="entry name" value="Homeodomain-like_sf"/>
</dbReference>
<name>A0A927C408_9BACL</name>